<name>A0ABR2K743_9EUKA</name>
<evidence type="ECO:0000256" key="1">
    <source>
        <dbReference type="SAM" id="MobiDB-lite"/>
    </source>
</evidence>
<dbReference type="Gene3D" id="1.10.1000.11">
    <property type="entry name" value="Arf Nucleotide-binding Site Opener,domain 2"/>
    <property type="match status" value="1"/>
</dbReference>
<evidence type="ECO:0000259" key="2">
    <source>
        <dbReference type="PROSITE" id="PS50190"/>
    </source>
</evidence>
<proteinExistence type="predicted"/>
<accession>A0ABR2K743</accession>
<evidence type="ECO:0000313" key="3">
    <source>
        <dbReference type="EMBL" id="KAK8886726.1"/>
    </source>
</evidence>
<dbReference type="PROSITE" id="PS50190">
    <property type="entry name" value="SEC7"/>
    <property type="match status" value="1"/>
</dbReference>
<protein>
    <recommendedName>
        <fullName evidence="2">SEC7 domain-containing protein</fullName>
    </recommendedName>
</protein>
<keyword evidence="4" id="KW-1185">Reference proteome</keyword>
<dbReference type="Proteomes" id="UP001470230">
    <property type="component" value="Unassembled WGS sequence"/>
</dbReference>
<evidence type="ECO:0000313" key="4">
    <source>
        <dbReference type="Proteomes" id="UP001470230"/>
    </source>
</evidence>
<gene>
    <name evidence="3" type="ORF">M9Y10_042194</name>
</gene>
<dbReference type="InterPro" id="IPR000904">
    <property type="entry name" value="Sec7_dom"/>
</dbReference>
<dbReference type="Gene3D" id="1.10.220.20">
    <property type="match status" value="1"/>
</dbReference>
<feature type="compositionally biased region" description="Polar residues" evidence="1">
    <location>
        <begin position="1"/>
        <end position="13"/>
    </location>
</feature>
<reference evidence="3 4" key="1">
    <citation type="submission" date="2024-04" db="EMBL/GenBank/DDBJ databases">
        <title>Tritrichomonas musculus Genome.</title>
        <authorList>
            <person name="Alves-Ferreira E."/>
            <person name="Grigg M."/>
            <person name="Lorenzi H."/>
            <person name="Galac M."/>
        </authorList>
    </citation>
    <scope>NUCLEOTIDE SEQUENCE [LARGE SCALE GENOMIC DNA]</scope>
    <source>
        <strain evidence="3 4">EAF2021</strain>
    </source>
</reference>
<dbReference type="InterPro" id="IPR035999">
    <property type="entry name" value="Sec7_dom_sf"/>
</dbReference>
<dbReference type="InterPro" id="IPR023394">
    <property type="entry name" value="Sec7_C_sf"/>
</dbReference>
<comment type="caution">
    <text evidence="3">The sequence shown here is derived from an EMBL/GenBank/DDBJ whole genome shotgun (WGS) entry which is preliminary data.</text>
</comment>
<dbReference type="EMBL" id="JAPFFF010000007">
    <property type="protein sequence ID" value="KAK8886726.1"/>
    <property type="molecule type" value="Genomic_DNA"/>
</dbReference>
<sequence>MIGQSSEESQQKNNLEERNSIKIRKKSKQFLKNEIDEDNVYFHTETGIFNSTNENEEKLYDSIQYNADNNIDHDSKNSQSPSLELLNVEAELNNLINLFNSNPKKAIPLLCRYYYHSDDIAAPIIAHILHTTPGLQTDKIISYLTSLRCDSNQNSNRNESINSDNDFIEKFSPSYFKNLEIKRSRLNIYAIPPSAVLKAYFDEMNLKVSLMDAMRTCLEATNFLNCSFDKMDYILKIFSYSYYEQNKSGIKVSYVYFAVLSIILLNNEILRSRSDDNHDNLRIITPDYYDIIIKHIFPENYLQLFCTRAVYRRVNKKPFTQRIFNPEEIKIHFKCRIEKKTNKWNSTFRKRFLWLNNNRLVLYQQKGKMIPTNFLLISPNLTIQAEKKYPSRVYVRSSSFIYKNKKKARFSDSECYTSIAASAKKRYQNGGIEDFSHVYDINILSKTDSNSIYAISNSTTPISSLYGLFNLSEKGESLLYAHFGGNDGNSSVYKKNIGELVLQFESLDECKACSFALKKMLLLSFFIDDTPPLTIPPAFLDF</sequence>
<feature type="domain" description="SEC7" evidence="2">
    <location>
        <begin position="96"/>
        <end position="317"/>
    </location>
</feature>
<dbReference type="Pfam" id="PF01369">
    <property type="entry name" value="Sec7"/>
    <property type="match status" value="2"/>
</dbReference>
<feature type="region of interest" description="Disordered" evidence="1">
    <location>
        <begin position="1"/>
        <end position="20"/>
    </location>
</feature>
<dbReference type="SUPFAM" id="SSF48425">
    <property type="entry name" value="Sec7 domain"/>
    <property type="match status" value="1"/>
</dbReference>
<organism evidence="3 4">
    <name type="scientific">Tritrichomonas musculus</name>
    <dbReference type="NCBI Taxonomy" id="1915356"/>
    <lineage>
        <taxon>Eukaryota</taxon>
        <taxon>Metamonada</taxon>
        <taxon>Parabasalia</taxon>
        <taxon>Tritrichomonadida</taxon>
        <taxon>Tritrichomonadidae</taxon>
        <taxon>Tritrichomonas</taxon>
    </lineage>
</organism>